<dbReference type="RefSeq" id="WP_145682481.1">
    <property type="nucleotide sequence ID" value="NZ_VITH01000004.1"/>
</dbReference>
<evidence type="ECO:0000313" key="1">
    <source>
        <dbReference type="EMBL" id="TWA85139.1"/>
    </source>
</evidence>
<comment type="caution">
    <text evidence="1">The sequence shown here is derived from an EMBL/GenBank/DDBJ whole genome shotgun (WGS) entry which is preliminary data.</text>
</comment>
<organism evidence="1 2">
    <name type="scientific">Azospirillum brasilense</name>
    <dbReference type="NCBI Taxonomy" id="192"/>
    <lineage>
        <taxon>Bacteria</taxon>
        <taxon>Pseudomonadati</taxon>
        <taxon>Pseudomonadota</taxon>
        <taxon>Alphaproteobacteria</taxon>
        <taxon>Rhodospirillales</taxon>
        <taxon>Azospirillaceae</taxon>
        <taxon>Azospirillum</taxon>
    </lineage>
</organism>
<gene>
    <name evidence="1" type="ORF">FBZ83_104411</name>
</gene>
<accession>A0A560CJY0</accession>
<sequence length="382" mass="41767">MKTVNRSLAQTLAVQSQVRLPGTVGRLLKQIRDLERVAPLFVKAGLVRAIDRPNPINTRVSGIATHSATARTIGGFLYGAVAARCDLLVEHNAMSTAGQDSACEIDDINYENQSKRLALVAMRQAYELAERAVSEERARLIFLDTPLVMDRGMVPPVNRTGDEGYQAAYAATLDAIETFWSRHRERLFPWQAGGPIIVGLASQRFGAIVQSAQQDLRSPEGRSQLLPTEEFDHSHLAALDGIRDAILGVGERRFVHGILGSFTRTAAFRMNVHAPRMEPGSVVDLGVIGLHFRAGQTTEPRLMQLVGDAPTWTAKAIDEVVGMTMALTAVGGALTAPLPVQLAERELNALGPFLENYSRSVVGELKRRELESIWLSDWDLAT</sequence>
<evidence type="ECO:0000313" key="2">
    <source>
        <dbReference type="Proteomes" id="UP000318529"/>
    </source>
</evidence>
<dbReference type="AlphaFoldDB" id="A0A560CJY0"/>
<protein>
    <recommendedName>
        <fullName evidence="3">NurA domain-containing protein</fullName>
    </recommendedName>
</protein>
<dbReference type="Proteomes" id="UP000318529">
    <property type="component" value="Unassembled WGS sequence"/>
</dbReference>
<reference evidence="1 2" key="1">
    <citation type="submission" date="2019-06" db="EMBL/GenBank/DDBJ databases">
        <title>Genomic Encyclopedia of Type Strains, Phase IV (KMG-V): Genome sequencing to study the core and pangenomes of soil and plant-associated prokaryotes.</title>
        <authorList>
            <person name="Whitman W."/>
        </authorList>
    </citation>
    <scope>NUCLEOTIDE SEQUENCE [LARGE SCALE GENOMIC DNA]</scope>
    <source>
        <strain evidence="1 2">BR 11650</strain>
    </source>
</reference>
<name>A0A560CJY0_AZOBR</name>
<dbReference type="EMBL" id="VITH01000004">
    <property type="protein sequence ID" value="TWA85139.1"/>
    <property type="molecule type" value="Genomic_DNA"/>
</dbReference>
<proteinExistence type="predicted"/>
<evidence type="ECO:0008006" key="3">
    <source>
        <dbReference type="Google" id="ProtNLM"/>
    </source>
</evidence>